<dbReference type="RefSeq" id="WP_405311787.1">
    <property type="nucleotide sequence ID" value="NZ_CP088155.1"/>
</dbReference>
<dbReference type="InterPro" id="IPR029044">
    <property type="entry name" value="Nucleotide-diphossugar_trans"/>
</dbReference>
<proteinExistence type="predicted"/>
<dbReference type="GO" id="GO:0016757">
    <property type="term" value="F:glycosyltransferase activity"/>
    <property type="evidence" value="ECO:0007669"/>
    <property type="project" value="UniProtKB-KW"/>
</dbReference>
<dbReference type="InterPro" id="IPR001173">
    <property type="entry name" value="Glyco_trans_2-like"/>
</dbReference>
<keyword evidence="2" id="KW-0328">Glycosyltransferase</keyword>
<name>A0ABZ2TNG0_9BACT</name>
<evidence type="ECO:0000313" key="2">
    <source>
        <dbReference type="EMBL" id="WYM97368.1"/>
    </source>
</evidence>
<organism evidence="2 3">
    <name type="scientific">Metamycoplasma faucium</name>
    <dbReference type="NCBI Taxonomy" id="56142"/>
    <lineage>
        <taxon>Bacteria</taxon>
        <taxon>Bacillati</taxon>
        <taxon>Mycoplasmatota</taxon>
        <taxon>Mycoplasmoidales</taxon>
        <taxon>Metamycoplasmataceae</taxon>
        <taxon>Metamycoplasma</taxon>
    </lineage>
</organism>
<protein>
    <submittedName>
        <fullName evidence="2">Glycosyltransferase</fullName>
        <ecNumber evidence="2">2.4.-.-</ecNumber>
    </submittedName>
</protein>
<sequence>MENKQNLLTIVVPIYQPKKDISAILKNLTKQKNQNFDVIILIDKPNDNELEAIKKYKQNIGNRLKLIINSSHQHISIVLRQAFTFVKTEYSYIFYSYSYIKSEFTNHIINFINKSVTKPDFIELNGYCRGLVHYDFYRDKFQNEKIINLELDKSPITLISPYSFNFLTKTVIYKKIYVENITKTDNLEFSASCKYKSIILSKTFAYYKNTWVEDYNFDISILSPKIINLEWENIWGLFNQLYNNNNEELKEALLFSQKMHLQHFEAGMLGQINIKNKKSLKLIKTNALLLINKFNEKNPNIINKNKYFLNNKIVILNDVDIQQISKWEKIFKNFTW</sequence>
<dbReference type="EMBL" id="CP088155">
    <property type="protein sequence ID" value="WYM97368.1"/>
    <property type="molecule type" value="Genomic_DNA"/>
</dbReference>
<keyword evidence="3" id="KW-1185">Reference proteome</keyword>
<evidence type="ECO:0000259" key="1">
    <source>
        <dbReference type="Pfam" id="PF00535"/>
    </source>
</evidence>
<keyword evidence="2" id="KW-0808">Transferase</keyword>
<dbReference type="Proteomes" id="UP001622612">
    <property type="component" value="Chromosome"/>
</dbReference>
<evidence type="ECO:0000313" key="3">
    <source>
        <dbReference type="Proteomes" id="UP001622612"/>
    </source>
</evidence>
<gene>
    <name evidence="2" type="ORF">LQ356_00520</name>
</gene>
<feature type="domain" description="Glycosyltransferase 2-like" evidence="1">
    <location>
        <begin position="9"/>
        <end position="90"/>
    </location>
</feature>
<dbReference type="CDD" id="cd00761">
    <property type="entry name" value="Glyco_tranf_GTA_type"/>
    <property type="match status" value="1"/>
</dbReference>
<accession>A0ABZ2TNG0</accession>
<reference evidence="2" key="1">
    <citation type="submission" date="2021-11" db="EMBL/GenBank/DDBJ databases">
        <title>The first genome sequence of unculturable Mycoplasma faucium obtained by de novo assembly of metagenomic reads.</title>
        <authorList>
            <person name="Sabat A.J."/>
            <person name="Bathoorn E."/>
            <person name="Akkerboom V."/>
            <person name="Friedrich A.W."/>
        </authorList>
    </citation>
    <scope>NUCLEOTIDE SEQUENCE [LARGE SCALE GENOMIC DNA]</scope>
    <source>
        <strain evidence="2">UMCG-MFM1</strain>
    </source>
</reference>
<dbReference type="SUPFAM" id="SSF53448">
    <property type="entry name" value="Nucleotide-diphospho-sugar transferases"/>
    <property type="match status" value="1"/>
</dbReference>
<dbReference type="Gene3D" id="3.90.550.10">
    <property type="entry name" value="Spore Coat Polysaccharide Biosynthesis Protein SpsA, Chain A"/>
    <property type="match status" value="1"/>
</dbReference>
<dbReference type="Pfam" id="PF00535">
    <property type="entry name" value="Glycos_transf_2"/>
    <property type="match status" value="1"/>
</dbReference>
<dbReference type="EC" id="2.4.-.-" evidence="2"/>